<dbReference type="FunCoup" id="A0A1Y2ENE0">
    <property type="interactions" value="12"/>
</dbReference>
<name>A0A1Y2ENE0_9BASI</name>
<sequence length="566" mass="61453">MSSLLKGRLSRASSSKSAVSTPDTQSLNDGDLPSTDGSPSLLPADAANGELLDATKLGLSDPDPATADNSDSGKFRQLLGILRKALNVKDLSSLRISLPASLMEPVGNLEVWNYVDRPDFFCAMGESEDELERMLGVVRWTFTKDLKFVKNKIAKPYNSVLGEHFHCHFDTSPVPLHPETRAPEPHLHIDDSPSTEILSNAGRTPSKAPATSTSTTSLPTSAGTTVVASSAGSMRSDATANSSARVVFLNEQTSHHPPISHFMLESRGPKGRVRCVGADQLSAKFTGTNVKVFPGPWNRGLYVSFPDRGDEEYQITHPTATVAGLLRGAPYATIGEHTYITCRGGAPKKRYRTILSYTEESWLTRAKFAVEGVIYEVLSDTPDTEYTKIKQVPASQIVATITGCWRGEVFYKLAGESVGSSPPLSLPSRSLARSPPPRRHAATAPLARYGPPPRHSKTVAPLADQHPLETRKVWDSVSQALLSKDYGTASKNKMALEQKQRDEAEERKQKGIKFVLSLAEDESEMLTSPARRPNQIGTLPGSSTRRRRHQGMGWSTEAYGGGEAGY</sequence>
<dbReference type="OrthoDB" id="48057at2759"/>
<comment type="similarity">
    <text evidence="1">Belongs to the OSBP family.</text>
</comment>
<comment type="caution">
    <text evidence="3">The sequence shown here is derived from an EMBL/GenBank/DDBJ whole genome shotgun (WGS) entry which is preliminary data.</text>
</comment>
<evidence type="ECO:0000256" key="1">
    <source>
        <dbReference type="ARBA" id="ARBA00008842"/>
    </source>
</evidence>
<reference evidence="3 4" key="1">
    <citation type="submission" date="2016-07" db="EMBL/GenBank/DDBJ databases">
        <title>Pervasive Adenine N6-methylation of Active Genes in Fungi.</title>
        <authorList>
            <consortium name="DOE Joint Genome Institute"/>
            <person name="Mondo S.J."/>
            <person name="Dannebaum R.O."/>
            <person name="Kuo R.C."/>
            <person name="Labutti K."/>
            <person name="Haridas S."/>
            <person name="Kuo A."/>
            <person name="Salamov A."/>
            <person name="Ahrendt S.R."/>
            <person name="Lipzen A."/>
            <person name="Sullivan W."/>
            <person name="Andreopoulos W.B."/>
            <person name="Clum A."/>
            <person name="Lindquist E."/>
            <person name="Daum C."/>
            <person name="Ramamoorthy G.K."/>
            <person name="Gryganskyi A."/>
            <person name="Culley D."/>
            <person name="Magnuson J.K."/>
            <person name="James T.Y."/>
            <person name="O'Malley M.A."/>
            <person name="Stajich J.E."/>
            <person name="Spatafora J.W."/>
            <person name="Visel A."/>
            <person name="Grigoriev I.V."/>
        </authorList>
    </citation>
    <scope>NUCLEOTIDE SEQUENCE [LARGE SCALE GENOMIC DNA]</scope>
    <source>
        <strain evidence="3 4">62-1032</strain>
    </source>
</reference>
<feature type="compositionally biased region" description="Basic and acidic residues" evidence="2">
    <location>
        <begin position="178"/>
        <end position="191"/>
    </location>
</feature>
<gene>
    <name evidence="3" type="ORF">BCR35DRAFT_354204</name>
</gene>
<dbReference type="GO" id="GO:0032934">
    <property type="term" value="F:sterol binding"/>
    <property type="evidence" value="ECO:0007669"/>
    <property type="project" value="TreeGrafter"/>
</dbReference>
<dbReference type="SUPFAM" id="SSF144000">
    <property type="entry name" value="Oxysterol-binding protein-like"/>
    <property type="match status" value="1"/>
</dbReference>
<feature type="region of interest" description="Disordered" evidence="2">
    <location>
        <begin position="176"/>
        <end position="236"/>
    </location>
</feature>
<organism evidence="3 4">
    <name type="scientific">Leucosporidium creatinivorum</name>
    <dbReference type="NCBI Taxonomy" id="106004"/>
    <lineage>
        <taxon>Eukaryota</taxon>
        <taxon>Fungi</taxon>
        <taxon>Dikarya</taxon>
        <taxon>Basidiomycota</taxon>
        <taxon>Pucciniomycotina</taxon>
        <taxon>Microbotryomycetes</taxon>
        <taxon>Leucosporidiales</taxon>
        <taxon>Leucosporidium</taxon>
    </lineage>
</organism>
<proteinExistence type="inferred from homology"/>
<keyword evidence="4" id="KW-1185">Reference proteome</keyword>
<dbReference type="Proteomes" id="UP000193467">
    <property type="component" value="Unassembled WGS sequence"/>
</dbReference>
<feature type="compositionally biased region" description="Low complexity" evidence="2">
    <location>
        <begin position="1"/>
        <end position="20"/>
    </location>
</feature>
<accession>A0A1Y2ENE0</accession>
<dbReference type="InParanoid" id="A0A1Y2ENE0"/>
<feature type="compositionally biased region" description="Low complexity" evidence="2">
    <location>
        <begin position="204"/>
        <end position="225"/>
    </location>
</feature>
<evidence type="ECO:0000313" key="4">
    <source>
        <dbReference type="Proteomes" id="UP000193467"/>
    </source>
</evidence>
<dbReference type="Gene3D" id="2.40.160.120">
    <property type="match status" value="1"/>
</dbReference>
<evidence type="ECO:0000256" key="2">
    <source>
        <dbReference type="SAM" id="MobiDB-lite"/>
    </source>
</evidence>
<feature type="region of interest" description="Disordered" evidence="2">
    <location>
        <begin position="417"/>
        <end position="465"/>
    </location>
</feature>
<dbReference type="Gene3D" id="6.10.140.1150">
    <property type="match status" value="1"/>
</dbReference>
<dbReference type="InterPro" id="IPR000648">
    <property type="entry name" value="Oxysterol-bd"/>
</dbReference>
<dbReference type="STRING" id="106004.A0A1Y2ENE0"/>
<dbReference type="PANTHER" id="PTHR10972:SF212">
    <property type="entry name" value="OXYSTEROL-BINDING PROTEIN-LIKE PROTEIN 1"/>
    <property type="match status" value="1"/>
</dbReference>
<dbReference type="GO" id="GO:0016020">
    <property type="term" value="C:membrane"/>
    <property type="evidence" value="ECO:0007669"/>
    <property type="project" value="TreeGrafter"/>
</dbReference>
<dbReference type="Pfam" id="PF01237">
    <property type="entry name" value="Oxysterol_BP"/>
    <property type="match status" value="1"/>
</dbReference>
<feature type="region of interest" description="Disordered" evidence="2">
    <location>
        <begin position="521"/>
        <end position="566"/>
    </location>
</feature>
<dbReference type="InterPro" id="IPR037239">
    <property type="entry name" value="OSBP_sf"/>
</dbReference>
<evidence type="ECO:0000313" key="3">
    <source>
        <dbReference type="EMBL" id="ORY73073.1"/>
    </source>
</evidence>
<dbReference type="PANTHER" id="PTHR10972">
    <property type="entry name" value="OXYSTEROL-BINDING PROTEIN-RELATED"/>
    <property type="match status" value="1"/>
</dbReference>
<dbReference type="EMBL" id="MCGR01000048">
    <property type="protein sequence ID" value="ORY73073.1"/>
    <property type="molecule type" value="Genomic_DNA"/>
</dbReference>
<feature type="compositionally biased region" description="Low complexity" evidence="2">
    <location>
        <begin position="420"/>
        <end position="433"/>
    </location>
</feature>
<feature type="compositionally biased region" description="Polar residues" evidence="2">
    <location>
        <begin position="192"/>
        <end position="203"/>
    </location>
</feature>
<dbReference type="AlphaFoldDB" id="A0A1Y2ENE0"/>
<evidence type="ECO:0008006" key="5">
    <source>
        <dbReference type="Google" id="ProtNLM"/>
    </source>
</evidence>
<protein>
    <recommendedName>
        <fullName evidence="5">Oxysterol-binding protein</fullName>
    </recommendedName>
</protein>
<feature type="compositionally biased region" description="Polar residues" evidence="2">
    <location>
        <begin position="226"/>
        <end position="236"/>
    </location>
</feature>
<dbReference type="GO" id="GO:0005829">
    <property type="term" value="C:cytosol"/>
    <property type="evidence" value="ECO:0007669"/>
    <property type="project" value="TreeGrafter"/>
</dbReference>
<feature type="region of interest" description="Disordered" evidence="2">
    <location>
        <begin position="1"/>
        <end position="45"/>
    </location>
</feature>